<dbReference type="Proteomes" id="UP000193642">
    <property type="component" value="Unassembled WGS sequence"/>
</dbReference>
<dbReference type="PANTHER" id="PTHR44051:SF8">
    <property type="entry name" value="GLUTATHIONE S-TRANSFERASE GSTA"/>
    <property type="match status" value="1"/>
</dbReference>
<dbReference type="SUPFAM" id="SSF47616">
    <property type="entry name" value="GST C-terminal domain-like"/>
    <property type="match status" value="1"/>
</dbReference>
<dbReference type="Gene3D" id="3.40.30.10">
    <property type="entry name" value="Glutaredoxin"/>
    <property type="match status" value="1"/>
</dbReference>
<organism evidence="2 3">
    <name type="scientific">Rhizoclosmatium globosum</name>
    <dbReference type="NCBI Taxonomy" id="329046"/>
    <lineage>
        <taxon>Eukaryota</taxon>
        <taxon>Fungi</taxon>
        <taxon>Fungi incertae sedis</taxon>
        <taxon>Chytridiomycota</taxon>
        <taxon>Chytridiomycota incertae sedis</taxon>
        <taxon>Chytridiomycetes</taxon>
        <taxon>Chytridiales</taxon>
        <taxon>Chytriomycetaceae</taxon>
        <taxon>Rhizoclosmatium</taxon>
    </lineage>
</organism>
<feature type="domain" description="GST C-terminal" evidence="1">
    <location>
        <begin position="95"/>
        <end position="214"/>
    </location>
</feature>
<dbReference type="STRING" id="329046.A0A1Y2CTE3"/>
<accession>A0A1Y2CTE3</accession>
<dbReference type="Pfam" id="PF13410">
    <property type="entry name" value="GST_C_2"/>
    <property type="match status" value="1"/>
</dbReference>
<evidence type="ECO:0000313" key="3">
    <source>
        <dbReference type="Proteomes" id="UP000193642"/>
    </source>
</evidence>
<keyword evidence="2" id="KW-0808">Transferase</keyword>
<dbReference type="CDD" id="cd03188">
    <property type="entry name" value="GST_C_Beta"/>
    <property type="match status" value="1"/>
</dbReference>
<dbReference type="PROSITE" id="PS50405">
    <property type="entry name" value="GST_CTER"/>
    <property type="match status" value="1"/>
</dbReference>
<dbReference type="InterPro" id="IPR036282">
    <property type="entry name" value="Glutathione-S-Trfase_C_sf"/>
</dbReference>
<evidence type="ECO:0000259" key="1">
    <source>
        <dbReference type="PROSITE" id="PS50405"/>
    </source>
</evidence>
<dbReference type="EMBL" id="MCGO01000007">
    <property type="protein sequence ID" value="ORY50318.1"/>
    <property type="molecule type" value="Genomic_DNA"/>
</dbReference>
<dbReference type="InterPro" id="IPR036249">
    <property type="entry name" value="Thioredoxin-like_sf"/>
</dbReference>
<dbReference type="InterPro" id="IPR010987">
    <property type="entry name" value="Glutathione-S-Trfase_C-like"/>
</dbReference>
<dbReference type="OrthoDB" id="2135636at2759"/>
<keyword evidence="3" id="KW-1185">Reference proteome</keyword>
<comment type="caution">
    <text evidence="2">The sequence shown here is derived from an EMBL/GenBank/DDBJ whole genome shotgun (WGS) entry which is preliminary data.</text>
</comment>
<dbReference type="PANTHER" id="PTHR44051">
    <property type="entry name" value="GLUTATHIONE S-TRANSFERASE-RELATED"/>
    <property type="match status" value="1"/>
</dbReference>
<gene>
    <name evidence="2" type="ORF">BCR33DRAFT_713135</name>
</gene>
<reference evidence="2 3" key="1">
    <citation type="submission" date="2016-07" db="EMBL/GenBank/DDBJ databases">
        <title>Pervasive Adenine N6-methylation of Active Genes in Fungi.</title>
        <authorList>
            <consortium name="DOE Joint Genome Institute"/>
            <person name="Mondo S.J."/>
            <person name="Dannebaum R.O."/>
            <person name="Kuo R.C."/>
            <person name="Labutti K."/>
            <person name="Haridas S."/>
            <person name="Kuo A."/>
            <person name="Salamov A."/>
            <person name="Ahrendt S.R."/>
            <person name="Lipzen A."/>
            <person name="Sullivan W."/>
            <person name="Andreopoulos W.B."/>
            <person name="Clum A."/>
            <person name="Lindquist E."/>
            <person name="Daum C."/>
            <person name="Ramamoorthy G.K."/>
            <person name="Gryganskyi A."/>
            <person name="Culley D."/>
            <person name="Magnuson J.K."/>
            <person name="James T.Y."/>
            <person name="O'Malley M.A."/>
            <person name="Stajich J.E."/>
            <person name="Spatafora J.W."/>
            <person name="Visel A."/>
            <person name="Grigoriev I.V."/>
        </authorList>
    </citation>
    <scope>NUCLEOTIDE SEQUENCE [LARGE SCALE GENOMIC DNA]</scope>
    <source>
        <strain evidence="2 3">JEL800</strain>
    </source>
</reference>
<name>A0A1Y2CTE3_9FUNG</name>
<dbReference type="AlphaFoldDB" id="A0A1Y2CTE3"/>
<protein>
    <submittedName>
        <fullName evidence="2">Glutathione S-transferase</fullName>
    </submittedName>
</protein>
<dbReference type="GO" id="GO:0016740">
    <property type="term" value="F:transferase activity"/>
    <property type="evidence" value="ECO:0007669"/>
    <property type="project" value="UniProtKB-KW"/>
</dbReference>
<dbReference type="Gene3D" id="1.20.1050.10">
    <property type="match status" value="1"/>
</dbReference>
<proteinExistence type="predicted"/>
<sequence length="215" mass="23204">MPATLYYTATSCGAANYISAHRAGILGTKLNAYQANIYTKTVASGPNAGSDFLKVNPKGNVPAILLEDGTLLNENAATLQWIVDNAVTKVGPANGTNARYVLQSKLSYCSSEVHGSYGPLFKPDLADDVRKWALEKLATKLKFLNDVELADGRKFWVGGEFSVADAYLYIVLSWSGYLKIDLTPYPKVKAYFDGIAGLDYIKAAHAQIAKETPAA</sequence>
<evidence type="ECO:0000313" key="2">
    <source>
        <dbReference type="EMBL" id="ORY50318.1"/>
    </source>
</evidence>
<dbReference type="SUPFAM" id="SSF52833">
    <property type="entry name" value="Thioredoxin-like"/>
    <property type="match status" value="1"/>
</dbReference>